<dbReference type="InterPro" id="IPR003738">
    <property type="entry name" value="SRAP"/>
</dbReference>
<keyword evidence="6" id="KW-0238">DNA-binding</keyword>
<evidence type="ECO:0000256" key="1">
    <source>
        <dbReference type="ARBA" id="ARBA00008136"/>
    </source>
</evidence>
<keyword evidence="2" id="KW-0645">Protease</keyword>
<evidence type="ECO:0000313" key="8">
    <source>
        <dbReference type="EMBL" id="CAB4363638.1"/>
    </source>
</evidence>
<name>A0A6J6A415_9ZZZZ</name>
<evidence type="ECO:0000256" key="3">
    <source>
        <dbReference type="ARBA" id="ARBA00022763"/>
    </source>
</evidence>
<protein>
    <submittedName>
        <fullName evidence="8">Unannotated protein</fullName>
    </submittedName>
</protein>
<dbReference type="Gene3D" id="3.90.1680.10">
    <property type="entry name" value="SOS response associated peptidase-like"/>
    <property type="match status" value="1"/>
</dbReference>
<dbReference type="EMBL" id="CAESGF010000007">
    <property type="protein sequence ID" value="CAB4363638.1"/>
    <property type="molecule type" value="Genomic_DNA"/>
</dbReference>
<dbReference type="GO" id="GO:0003697">
    <property type="term" value="F:single-stranded DNA binding"/>
    <property type="evidence" value="ECO:0007669"/>
    <property type="project" value="InterPro"/>
</dbReference>
<reference evidence="8" key="1">
    <citation type="submission" date="2020-05" db="EMBL/GenBank/DDBJ databases">
        <authorList>
            <person name="Chiriac C."/>
            <person name="Salcher M."/>
            <person name="Ghai R."/>
            <person name="Kavagutti S V."/>
        </authorList>
    </citation>
    <scope>NUCLEOTIDE SEQUENCE</scope>
</reference>
<evidence type="ECO:0000256" key="5">
    <source>
        <dbReference type="ARBA" id="ARBA00023124"/>
    </source>
</evidence>
<keyword evidence="4" id="KW-0378">Hydrolase</keyword>
<keyword evidence="7" id="KW-0456">Lyase</keyword>
<dbReference type="SUPFAM" id="SSF143081">
    <property type="entry name" value="BB1717-like"/>
    <property type="match status" value="1"/>
</dbReference>
<comment type="similarity">
    <text evidence="1">Belongs to the SOS response-associated peptidase family.</text>
</comment>
<dbReference type="EMBL" id="CAEZYF010000005">
    <property type="protein sequence ID" value="CAB4716764.1"/>
    <property type="molecule type" value="Genomic_DNA"/>
</dbReference>
<dbReference type="InterPro" id="IPR036590">
    <property type="entry name" value="SRAP-like"/>
</dbReference>
<evidence type="ECO:0000313" key="10">
    <source>
        <dbReference type="EMBL" id="CAB4932823.1"/>
    </source>
</evidence>
<proteinExistence type="inferred from homology"/>
<keyword evidence="3" id="KW-0227">DNA damage</keyword>
<dbReference type="PANTHER" id="PTHR13604">
    <property type="entry name" value="DC12-RELATED"/>
    <property type="match status" value="1"/>
</dbReference>
<dbReference type="GO" id="GO:0106300">
    <property type="term" value="P:protein-DNA covalent cross-linking repair"/>
    <property type="evidence" value="ECO:0007669"/>
    <property type="project" value="InterPro"/>
</dbReference>
<dbReference type="Pfam" id="PF02586">
    <property type="entry name" value="SRAP"/>
    <property type="match status" value="1"/>
</dbReference>
<evidence type="ECO:0000313" key="9">
    <source>
        <dbReference type="EMBL" id="CAB4716764.1"/>
    </source>
</evidence>
<accession>A0A6J6A415</accession>
<keyword evidence="5" id="KW-0190">Covalent protein-DNA linkage</keyword>
<evidence type="ECO:0000256" key="6">
    <source>
        <dbReference type="ARBA" id="ARBA00023125"/>
    </source>
</evidence>
<gene>
    <name evidence="9" type="ORF">UFOPK2656_01025</name>
    <name evidence="10" type="ORF">UFOPK3651_01599</name>
    <name evidence="8" type="ORF">UFOPK4189_01414</name>
</gene>
<organism evidence="8">
    <name type="scientific">freshwater metagenome</name>
    <dbReference type="NCBI Taxonomy" id="449393"/>
    <lineage>
        <taxon>unclassified sequences</taxon>
        <taxon>metagenomes</taxon>
        <taxon>ecological metagenomes</taxon>
    </lineage>
</organism>
<evidence type="ECO:0000256" key="7">
    <source>
        <dbReference type="ARBA" id="ARBA00023239"/>
    </source>
</evidence>
<dbReference type="EMBL" id="CAFBMT010000007">
    <property type="protein sequence ID" value="CAB4932823.1"/>
    <property type="molecule type" value="Genomic_DNA"/>
</dbReference>
<sequence>MCAADTVGEVCGRYVSSSTPAAIAEFFGAAVDGEPLAPSFNVAPTNDVYAIVAASDGARRVQTYRWGLVPSWAKDVRIGSKMINARAETLGEKPSFKGLFRTHRLLVPMDGFYEWQQGTGLTAAGKPAKTPMFIHRADGAPLAAAGLWAAWREPGADPSDPWLHTLTVITTSANATMAPVHDRMPVLMEKADWAEWLDNSHQDLAALQRLLVPAPEGVLTMHAVSTAVNAVRNKGPELVEPVGR</sequence>
<dbReference type="AlphaFoldDB" id="A0A6J6A415"/>
<evidence type="ECO:0000256" key="4">
    <source>
        <dbReference type="ARBA" id="ARBA00022801"/>
    </source>
</evidence>
<evidence type="ECO:0000256" key="2">
    <source>
        <dbReference type="ARBA" id="ARBA00022670"/>
    </source>
</evidence>
<dbReference type="GO" id="GO:0008233">
    <property type="term" value="F:peptidase activity"/>
    <property type="evidence" value="ECO:0007669"/>
    <property type="project" value="UniProtKB-KW"/>
</dbReference>
<dbReference type="GO" id="GO:0016829">
    <property type="term" value="F:lyase activity"/>
    <property type="evidence" value="ECO:0007669"/>
    <property type="project" value="UniProtKB-KW"/>
</dbReference>
<dbReference type="PANTHER" id="PTHR13604:SF0">
    <property type="entry name" value="ABASIC SITE PROCESSING PROTEIN HMCES"/>
    <property type="match status" value="1"/>
</dbReference>
<dbReference type="GO" id="GO:0006508">
    <property type="term" value="P:proteolysis"/>
    <property type="evidence" value="ECO:0007669"/>
    <property type="project" value="UniProtKB-KW"/>
</dbReference>